<feature type="compositionally biased region" description="Polar residues" evidence="1">
    <location>
        <begin position="11"/>
        <end position="22"/>
    </location>
</feature>
<dbReference type="Pfam" id="PF10452">
    <property type="entry name" value="TCO89"/>
    <property type="match status" value="1"/>
</dbReference>
<dbReference type="GO" id="GO:0031931">
    <property type="term" value="C:TORC1 complex"/>
    <property type="evidence" value="ECO:0007669"/>
    <property type="project" value="InterPro"/>
</dbReference>
<feature type="compositionally biased region" description="Basic and acidic residues" evidence="1">
    <location>
        <begin position="178"/>
        <end position="188"/>
    </location>
</feature>
<dbReference type="KEGG" id="kla:KLLA0_E18855g"/>
<protein>
    <submittedName>
        <fullName evidence="2">KLLA0E18855p</fullName>
    </submittedName>
</protein>
<dbReference type="HOGENOM" id="CLU_023420_0_0_1"/>
<sequence length="722" mass="81208">MATISRVKPVKTNSDTSLSQYMKQKKGHGKPKQFSAKSRSKSNTSFKNLQKLHKVGSHDALNRGLFDPMKKSKSSDSLNRRTVHSGLSMTALVRTSSHPVVLHQNSHSMKHKGLISDRNSKSVILDLHDSGDNDSMTDEEVESFTDIEGDDASDDETINGTGKNSTTQRNSMHSINDFQDRAGLRVDSGRPLQRPLSYKPPSRLRNRVDADDDHISSRAVSPMDNDKIDAPDREDDLIDPGNQDTISNTNSLRRHRQHMFDFNNGNGNLQKSYNVETTEHEDIIAANTAVDEGVRRYTEEDIIDGITHTATNEKANEDIGSDDPKRYSFAKAGAVTDEQFPEDPHSNDSSSSSKNGNMIPDSNNTALNGSNIDSETQGTEQYVPDMILSQSTGMERRFDQLSRQSSLAWLDPAENNNDKSLKIQNTKSNKFNYINQDLAASLKNDNIDQPSPPRHQEQQPKQSKADFSTAISSLTSHLTRPVSRDHLLRANTVSQSRPRQQSLYRQPSYSENDTSGNGMTDFSSFLQYGDVGTDSRTQQKLWLQRENSIQDLSSQNTSPDAVFLASNVEVRREFERISREYTNVRRFSNPLADSLSRISQQQSIEIQKQKKISTGENAGSFFGVDYDKGKSSKETNSTANKLEMQRMLTKLWNSNTLEFNKDENPLVQSNPELMTVQHPGTYRNTRPSRMSSSQHQRAVNSLHPTTRAVNRRMEHVLNQQHV</sequence>
<reference evidence="2 3" key="1">
    <citation type="journal article" date="2004" name="Nature">
        <title>Genome evolution in yeasts.</title>
        <authorList>
            <consortium name="Genolevures"/>
            <person name="Dujon B."/>
            <person name="Sherman D."/>
            <person name="Fischer G."/>
            <person name="Durrens P."/>
            <person name="Casaregola S."/>
            <person name="Lafontaine I."/>
            <person name="de Montigny J."/>
            <person name="Marck C."/>
            <person name="Neuveglise C."/>
            <person name="Talla E."/>
            <person name="Goffard N."/>
            <person name="Frangeul L."/>
            <person name="Aigle M."/>
            <person name="Anthouard V."/>
            <person name="Babour A."/>
            <person name="Barbe V."/>
            <person name="Barnay S."/>
            <person name="Blanchin S."/>
            <person name="Beckerich J.M."/>
            <person name="Beyne E."/>
            <person name="Bleykasten C."/>
            <person name="Boisrame A."/>
            <person name="Boyer J."/>
            <person name="Cattolico L."/>
            <person name="Confanioleri F."/>
            <person name="de Daruvar A."/>
            <person name="Despons L."/>
            <person name="Fabre E."/>
            <person name="Fairhead C."/>
            <person name="Ferry-Dumazet H."/>
            <person name="Groppi A."/>
            <person name="Hantraye F."/>
            <person name="Hennequin C."/>
            <person name="Jauniaux N."/>
            <person name="Joyet P."/>
            <person name="Kachouri R."/>
            <person name="Kerrest A."/>
            <person name="Koszul R."/>
            <person name="Lemaire M."/>
            <person name="Lesur I."/>
            <person name="Ma L."/>
            <person name="Muller H."/>
            <person name="Nicaud J.M."/>
            <person name="Nikolski M."/>
            <person name="Oztas S."/>
            <person name="Ozier-Kalogeropoulos O."/>
            <person name="Pellenz S."/>
            <person name="Potier S."/>
            <person name="Richard G.F."/>
            <person name="Straub M.L."/>
            <person name="Suleau A."/>
            <person name="Swennene D."/>
            <person name="Tekaia F."/>
            <person name="Wesolowski-Louvel M."/>
            <person name="Westhof E."/>
            <person name="Wirth B."/>
            <person name="Zeniou-Meyer M."/>
            <person name="Zivanovic I."/>
            <person name="Bolotin-Fukuhara M."/>
            <person name="Thierry A."/>
            <person name="Bouchier C."/>
            <person name="Caudron B."/>
            <person name="Scarpelli C."/>
            <person name="Gaillardin C."/>
            <person name="Weissenbach J."/>
            <person name="Wincker P."/>
            <person name="Souciet J.L."/>
        </authorList>
    </citation>
    <scope>NUCLEOTIDE SEQUENCE [LARGE SCALE GENOMIC DNA]</scope>
    <source>
        <strain evidence="3">ATCC 8585 / CBS 2359 / DSM 70799 / NBRC 1267 / NRRL Y-1140 / WM37</strain>
    </source>
</reference>
<name>Q6CMN6_KLULA</name>
<dbReference type="GO" id="GO:0000329">
    <property type="term" value="C:fungal-type vacuole membrane"/>
    <property type="evidence" value="ECO:0007669"/>
    <property type="project" value="TreeGrafter"/>
</dbReference>
<feature type="compositionally biased region" description="Polar residues" evidence="1">
    <location>
        <begin position="158"/>
        <end position="177"/>
    </location>
</feature>
<dbReference type="OMA" id="RISHEYT"/>
<evidence type="ECO:0000313" key="2">
    <source>
        <dbReference type="EMBL" id="CAG99890.1"/>
    </source>
</evidence>
<feature type="region of interest" description="Disordered" evidence="1">
    <location>
        <begin position="683"/>
        <end position="703"/>
    </location>
</feature>
<keyword evidence="3" id="KW-1185">Reference proteome</keyword>
<dbReference type="InterPro" id="IPR018857">
    <property type="entry name" value="TORC1_cplx_su_TCO89"/>
</dbReference>
<feature type="region of interest" description="Disordered" evidence="1">
    <location>
        <begin position="335"/>
        <end position="382"/>
    </location>
</feature>
<dbReference type="PANTHER" id="PTHR22794:SF2">
    <property type="entry name" value="THAP DOMAIN-CONTAINING PROTEIN 11"/>
    <property type="match status" value="1"/>
</dbReference>
<dbReference type="PANTHER" id="PTHR22794">
    <property type="entry name" value="THAP DOMAIN PROTEIN 11"/>
    <property type="match status" value="1"/>
</dbReference>
<dbReference type="PaxDb" id="284590-Q6CMN6"/>
<feature type="compositionally biased region" description="Polar residues" evidence="1">
    <location>
        <begin position="491"/>
        <end position="521"/>
    </location>
</feature>
<accession>Q6CMN6</accession>
<feature type="compositionally biased region" description="Polar residues" evidence="1">
    <location>
        <begin position="354"/>
        <end position="380"/>
    </location>
</feature>
<gene>
    <name evidence="2" type="ORF">KLLA0_E18855g</name>
</gene>
<dbReference type="STRING" id="284590.Q6CMN6"/>
<dbReference type="eggNOG" id="ENOG502QR2V">
    <property type="taxonomic scope" value="Eukaryota"/>
</dbReference>
<feature type="compositionally biased region" description="Polar residues" evidence="1">
    <location>
        <begin position="35"/>
        <end position="48"/>
    </location>
</feature>
<dbReference type="InParanoid" id="Q6CMN6"/>
<dbReference type="GO" id="GO:0031929">
    <property type="term" value="P:TOR signaling"/>
    <property type="evidence" value="ECO:0007669"/>
    <property type="project" value="InterPro"/>
</dbReference>
<feature type="region of interest" description="Disordered" evidence="1">
    <location>
        <begin position="443"/>
        <end position="467"/>
    </location>
</feature>
<feature type="region of interest" description="Disordered" evidence="1">
    <location>
        <begin position="125"/>
        <end position="248"/>
    </location>
</feature>
<evidence type="ECO:0000313" key="3">
    <source>
        <dbReference type="Proteomes" id="UP000000598"/>
    </source>
</evidence>
<organism evidence="2 3">
    <name type="scientific">Kluyveromyces lactis (strain ATCC 8585 / CBS 2359 / DSM 70799 / NBRC 1267 / NRRL Y-1140 / WM37)</name>
    <name type="common">Yeast</name>
    <name type="synonym">Candida sphaerica</name>
    <dbReference type="NCBI Taxonomy" id="284590"/>
    <lineage>
        <taxon>Eukaryota</taxon>
        <taxon>Fungi</taxon>
        <taxon>Dikarya</taxon>
        <taxon>Ascomycota</taxon>
        <taxon>Saccharomycotina</taxon>
        <taxon>Saccharomycetes</taxon>
        <taxon>Saccharomycetales</taxon>
        <taxon>Saccharomycetaceae</taxon>
        <taxon>Kluyveromyces</taxon>
    </lineage>
</organism>
<dbReference type="Proteomes" id="UP000000598">
    <property type="component" value="Chromosome E"/>
</dbReference>
<dbReference type="AlphaFoldDB" id="Q6CMN6"/>
<feature type="compositionally biased region" description="Acidic residues" evidence="1">
    <location>
        <begin position="135"/>
        <end position="157"/>
    </location>
</feature>
<feature type="region of interest" description="Disordered" evidence="1">
    <location>
        <begin position="490"/>
        <end position="521"/>
    </location>
</feature>
<feature type="region of interest" description="Disordered" evidence="1">
    <location>
        <begin position="1"/>
        <end position="79"/>
    </location>
</feature>
<dbReference type="EMBL" id="CR382125">
    <property type="protein sequence ID" value="CAG99890.1"/>
    <property type="molecule type" value="Genomic_DNA"/>
</dbReference>
<proteinExistence type="predicted"/>
<dbReference type="FunCoup" id="Q6CMN6">
    <property type="interactions" value="179"/>
</dbReference>
<feature type="compositionally biased region" description="Basic and acidic residues" evidence="1">
    <location>
        <begin position="206"/>
        <end position="216"/>
    </location>
</feature>
<evidence type="ECO:0000256" key="1">
    <source>
        <dbReference type="SAM" id="MobiDB-lite"/>
    </source>
</evidence>